<evidence type="ECO:0000313" key="6">
    <source>
        <dbReference type="EMBL" id="PKI34039.1"/>
    </source>
</evidence>
<dbReference type="GO" id="GO:0003677">
    <property type="term" value="F:DNA binding"/>
    <property type="evidence" value="ECO:0007669"/>
    <property type="project" value="UniProtKB-KW"/>
</dbReference>
<keyword evidence="5" id="KW-0539">Nucleus</keyword>
<dbReference type="InterPro" id="IPR015300">
    <property type="entry name" value="DNA-bd_pseudobarrel_sf"/>
</dbReference>
<gene>
    <name evidence="6" type="ORF">CRG98_045572</name>
</gene>
<dbReference type="PANTHER" id="PTHR31384:SF94">
    <property type="entry name" value="AUXIN RESPONSE FACTOR 17"/>
    <property type="match status" value="1"/>
</dbReference>
<evidence type="ECO:0000256" key="5">
    <source>
        <dbReference type="ARBA" id="ARBA00023242"/>
    </source>
</evidence>
<dbReference type="SUPFAM" id="SSF101936">
    <property type="entry name" value="DNA-binding pseudobarrel domain"/>
    <property type="match status" value="1"/>
</dbReference>
<evidence type="ECO:0000313" key="7">
    <source>
        <dbReference type="Proteomes" id="UP000233551"/>
    </source>
</evidence>
<keyword evidence="4" id="KW-0804">Transcription</keyword>
<accession>A0A2I0HQQ3</accession>
<dbReference type="GO" id="GO:0005634">
    <property type="term" value="C:nucleus"/>
    <property type="evidence" value="ECO:0007669"/>
    <property type="project" value="UniProtKB-SubCell"/>
</dbReference>
<sequence length="201" mass="22350">MATPWTLRIRHTYASSSVHIPSVISRVYYLSHSHLKQSSSTSSFVLFSSPSQHPNCWGFSLWTPTIWHAYAGSSVRVLSVNSRVYNFPKAITSNPPPPSFLSSLLSLCRDHKLPASPARPSRRPIDEDNEVENIASFVKVLAFSDVNNDGGFSVPRFCAGTIFPPLNCQSDLAQGFRLTNPWGSVNPRQHTERVITPNALR</sequence>
<dbReference type="STRING" id="22663.A0A2I0HQQ3"/>
<dbReference type="Proteomes" id="UP000233551">
    <property type="component" value="Unassembled WGS sequence"/>
</dbReference>
<evidence type="ECO:0000256" key="4">
    <source>
        <dbReference type="ARBA" id="ARBA00023163"/>
    </source>
</evidence>
<dbReference type="AlphaFoldDB" id="A0A2I0HQQ3"/>
<evidence type="ECO:0000256" key="2">
    <source>
        <dbReference type="ARBA" id="ARBA00023015"/>
    </source>
</evidence>
<evidence type="ECO:0000256" key="1">
    <source>
        <dbReference type="ARBA" id="ARBA00004123"/>
    </source>
</evidence>
<protein>
    <submittedName>
        <fullName evidence="6">Uncharacterized protein</fullName>
    </submittedName>
</protein>
<keyword evidence="2" id="KW-0805">Transcription regulation</keyword>
<dbReference type="InterPro" id="IPR044835">
    <property type="entry name" value="ARF_plant"/>
</dbReference>
<name>A0A2I0HQQ3_PUNGR</name>
<proteinExistence type="predicted"/>
<comment type="subcellular location">
    <subcellularLocation>
        <location evidence="1">Nucleus</location>
    </subcellularLocation>
</comment>
<keyword evidence="7" id="KW-1185">Reference proteome</keyword>
<dbReference type="GO" id="GO:0006355">
    <property type="term" value="P:regulation of DNA-templated transcription"/>
    <property type="evidence" value="ECO:0007669"/>
    <property type="project" value="InterPro"/>
</dbReference>
<keyword evidence="3" id="KW-0238">DNA-binding</keyword>
<dbReference type="EMBL" id="PGOL01006156">
    <property type="protein sequence ID" value="PKI34039.1"/>
    <property type="molecule type" value="Genomic_DNA"/>
</dbReference>
<organism evidence="6 7">
    <name type="scientific">Punica granatum</name>
    <name type="common">Pomegranate</name>
    <dbReference type="NCBI Taxonomy" id="22663"/>
    <lineage>
        <taxon>Eukaryota</taxon>
        <taxon>Viridiplantae</taxon>
        <taxon>Streptophyta</taxon>
        <taxon>Embryophyta</taxon>
        <taxon>Tracheophyta</taxon>
        <taxon>Spermatophyta</taxon>
        <taxon>Magnoliopsida</taxon>
        <taxon>eudicotyledons</taxon>
        <taxon>Gunneridae</taxon>
        <taxon>Pentapetalae</taxon>
        <taxon>rosids</taxon>
        <taxon>malvids</taxon>
        <taxon>Myrtales</taxon>
        <taxon>Lythraceae</taxon>
        <taxon>Punica</taxon>
    </lineage>
</organism>
<dbReference type="PANTHER" id="PTHR31384">
    <property type="entry name" value="AUXIN RESPONSE FACTOR 4-RELATED"/>
    <property type="match status" value="1"/>
</dbReference>
<dbReference type="Gene3D" id="2.40.330.10">
    <property type="entry name" value="DNA-binding pseudobarrel domain"/>
    <property type="match status" value="1"/>
</dbReference>
<reference evidence="6 7" key="1">
    <citation type="submission" date="2017-11" db="EMBL/GenBank/DDBJ databases">
        <title>De-novo sequencing of pomegranate (Punica granatum L.) genome.</title>
        <authorList>
            <person name="Akparov Z."/>
            <person name="Amiraslanov A."/>
            <person name="Hajiyeva S."/>
            <person name="Abbasov M."/>
            <person name="Kaur K."/>
            <person name="Hamwieh A."/>
            <person name="Solovyev V."/>
            <person name="Salamov A."/>
            <person name="Braich B."/>
            <person name="Kosarev P."/>
            <person name="Mahmoud A."/>
            <person name="Hajiyev E."/>
            <person name="Babayeva S."/>
            <person name="Izzatullayeva V."/>
            <person name="Mammadov A."/>
            <person name="Mammadov A."/>
            <person name="Sharifova S."/>
            <person name="Ojaghi J."/>
            <person name="Eynullazada K."/>
            <person name="Bayramov B."/>
            <person name="Abdulazimova A."/>
            <person name="Shahmuradov I."/>
        </authorList>
    </citation>
    <scope>NUCLEOTIDE SEQUENCE [LARGE SCALE GENOMIC DNA]</scope>
    <source>
        <strain evidence="7">cv. AG2017</strain>
        <tissue evidence="6">Leaf</tissue>
    </source>
</reference>
<dbReference type="GO" id="GO:0009725">
    <property type="term" value="P:response to hormone"/>
    <property type="evidence" value="ECO:0007669"/>
    <property type="project" value="InterPro"/>
</dbReference>
<comment type="caution">
    <text evidence="6">The sequence shown here is derived from an EMBL/GenBank/DDBJ whole genome shotgun (WGS) entry which is preliminary data.</text>
</comment>
<evidence type="ECO:0000256" key="3">
    <source>
        <dbReference type="ARBA" id="ARBA00023125"/>
    </source>
</evidence>